<dbReference type="InterPro" id="IPR036322">
    <property type="entry name" value="WD40_repeat_dom_sf"/>
</dbReference>
<dbReference type="GO" id="GO:0031491">
    <property type="term" value="F:nucleosome binding"/>
    <property type="evidence" value="ECO:0007669"/>
    <property type="project" value="TreeGrafter"/>
</dbReference>
<dbReference type="GO" id="GO:0000785">
    <property type="term" value="C:chromatin"/>
    <property type="evidence" value="ECO:0007669"/>
    <property type="project" value="TreeGrafter"/>
</dbReference>
<dbReference type="PROSITE" id="PS50082">
    <property type="entry name" value="WD_REPEATS_2"/>
    <property type="match status" value="4"/>
</dbReference>
<keyword evidence="5 10" id="KW-0156">Chromatin regulator</keyword>
<accession>T0S6R7</accession>
<dbReference type="InterPro" id="IPR055410">
    <property type="entry name" value="Beta-prop_CAF1B_HIR1"/>
</dbReference>
<dbReference type="GO" id="GO:0006355">
    <property type="term" value="P:regulation of DNA-templated transcription"/>
    <property type="evidence" value="ECO:0007669"/>
    <property type="project" value="InterPro"/>
</dbReference>
<protein>
    <recommendedName>
        <fullName evidence="10">Protein HIRA</fullName>
    </recommendedName>
</protein>
<sequence length="884" mass="96880">MFLEKPSLVRHSNAAGRDCAIYGIDAHPTEPKFATAGGDNCVKIWSMTPSPDQEGPVYELLATLAWHEQAVNCVRWSHSGKYLASGSDDHSVLIYELQEGEPSAVPFGSNREPNKEKWVRCAMLKNHTMDVQDVAWSPDDRMLATCSIDNSILIWSMDQLSAVMTHPIQHLTGHNGWVKGVAWDPVGKYLTSAGEDKSVIVWRVDTWEIEEKIEAPFEHCASTSHFRRLSWAPDGSLLCATHAHISKQDVGAFIQRKSWANDVNLVGHRGVVTCARFNPRLFAKTANQEFACCALGGDDCTVTIWLAHVARPLVAVTECFDASVTDLSWSHDGFTLLCASLDGAVCVFQLTADELGTPMTPQEQSRLLQQKYGSLAGRTSGSTLIEDPLQLELEARQQQAAPTQLDRLAKRLTPLGASNATLDLPPTASAPTVFEPAPAPTVFTLTARPKTKPSDAPTPANTPVSVLVPRPKSKDAVTTLVARPKVLKKPETSSKEAEDEDNEPIIKRKRMLETTPKPRANANTLLVVDVDDKQDVFPELTSRALFTHTIALPRGTTRVLECKLGDDYSSITCTDAGACQWMDRLPGVVVRMVGNEAFCAFGTTDGSLYVLSASGRRLFPCIALGHELAALEVSPQTSPYLLAILRNGDVKTWNVLTPRAAVTTSLRSVATVKSTLIRSHVTATGQPIVTMALSGAERSRLHSFTFDLAMLCWMRVADDHFSYSDFQTSLSTDAVVAADVPVGPLRRLQNASTHSRSAKHMLSGMTNMVLQRHVTRTHLEHQLAASMALESATEYNYWLKVYARYLAQEGDVARLEELCSELLGPLSASGSATTIHGEAAWHPRVLGASKRDLLRTIVMPQMASNRVLQRLVLKYQVQLDEARP</sequence>
<dbReference type="PANTHER" id="PTHR13831">
    <property type="entry name" value="MEMBER OF THE HIR1 FAMILY OF WD-REPEAT PROTEINS"/>
    <property type="match status" value="1"/>
</dbReference>
<name>T0S6R7_SAPDV</name>
<evidence type="ECO:0000256" key="5">
    <source>
        <dbReference type="ARBA" id="ARBA00022853"/>
    </source>
</evidence>
<keyword evidence="4 10" id="KW-0677">Repeat</keyword>
<dbReference type="InterPro" id="IPR011494">
    <property type="entry name" value="HIRA-like_C"/>
</dbReference>
<evidence type="ECO:0000259" key="11">
    <source>
        <dbReference type="Pfam" id="PF07569"/>
    </source>
</evidence>
<dbReference type="InterPro" id="IPR001680">
    <property type="entry name" value="WD40_rpt"/>
</dbReference>
<comment type="subcellular location">
    <subcellularLocation>
        <location evidence="1 10">Nucleus</location>
    </subcellularLocation>
</comment>
<evidence type="ECO:0000256" key="6">
    <source>
        <dbReference type="ARBA" id="ARBA00023015"/>
    </source>
</evidence>
<dbReference type="InParanoid" id="T0S6R7"/>
<dbReference type="CDD" id="cd00200">
    <property type="entry name" value="WD40"/>
    <property type="match status" value="1"/>
</dbReference>
<evidence type="ECO:0000313" key="13">
    <source>
        <dbReference type="EMBL" id="EQC40873.1"/>
    </source>
</evidence>
<dbReference type="VEuPathDB" id="FungiDB:SDRG_01939"/>
<evidence type="ECO:0000256" key="10">
    <source>
        <dbReference type="RuleBase" id="RU364014"/>
    </source>
</evidence>
<feature type="domain" description="Protein HIRA-like C-terminal" evidence="11">
    <location>
        <begin position="615"/>
        <end position="822"/>
    </location>
</feature>
<organism evidence="13 14">
    <name type="scientific">Saprolegnia diclina (strain VS20)</name>
    <dbReference type="NCBI Taxonomy" id="1156394"/>
    <lineage>
        <taxon>Eukaryota</taxon>
        <taxon>Sar</taxon>
        <taxon>Stramenopiles</taxon>
        <taxon>Oomycota</taxon>
        <taxon>Saprolegniomycetes</taxon>
        <taxon>Saprolegniales</taxon>
        <taxon>Saprolegniaceae</taxon>
        <taxon>Saprolegnia</taxon>
    </lineage>
</organism>
<dbReference type="EMBL" id="JH767135">
    <property type="protein sequence ID" value="EQC40873.1"/>
    <property type="molecule type" value="Genomic_DNA"/>
</dbReference>
<keyword evidence="8 10" id="KW-0539">Nucleus</keyword>
<keyword evidence="10" id="KW-0678">Repressor</keyword>
<dbReference type="Proteomes" id="UP000030762">
    <property type="component" value="Unassembled WGS sequence"/>
</dbReference>
<proteinExistence type="inferred from homology"/>
<dbReference type="OMA" id="RGSWDGD"/>
<keyword evidence="7 10" id="KW-0804">Transcription</keyword>
<dbReference type="STRING" id="1156394.T0S6R7"/>
<evidence type="ECO:0000256" key="2">
    <source>
        <dbReference type="ARBA" id="ARBA00007306"/>
    </source>
</evidence>
<dbReference type="GeneID" id="19942666"/>
<feature type="repeat" description="WD" evidence="9">
    <location>
        <begin position="14"/>
        <end position="47"/>
    </location>
</feature>
<dbReference type="Pfam" id="PF07569">
    <property type="entry name" value="Hira"/>
    <property type="match status" value="1"/>
</dbReference>
<evidence type="ECO:0000256" key="1">
    <source>
        <dbReference type="ARBA" id="ARBA00004123"/>
    </source>
</evidence>
<dbReference type="RefSeq" id="XP_008605717.1">
    <property type="nucleotide sequence ID" value="XM_008607495.1"/>
</dbReference>
<evidence type="ECO:0000256" key="3">
    <source>
        <dbReference type="ARBA" id="ARBA00022574"/>
    </source>
</evidence>
<dbReference type="GO" id="GO:0000417">
    <property type="term" value="C:HIR complex"/>
    <property type="evidence" value="ECO:0007669"/>
    <property type="project" value="TreeGrafter"/>
</dbReference>
<comment type="similarity">
    <text evidence="2 10">Belongs to the WD repeat HIR1 family.</text>
</comment>
<evidence type="ECO:0000313" key="14">
    <source>
        <dbReference type="Proteomes" id="UP000030762"/>
    </source>
</evidence>
<dbReference type="InterPro" id="IPR031120">
    <property type="entry name" value="HIR1-like"/>
</dbReference>
<dbReference type="InterPro" id="IPR015943">
    <property type="entry name" value="WD40/YVTN_repeat-like_dom_sf"/>
</dbReference>
<evidence type="ECO:0000259" key="12">
    <source>
        <dbReference type="Pfam" id="PF24105"/>
    </source>
</evidence>
<comment type="function">
    <text evidence="10">Required for replication-independent chromatin assembly and for the periodic repression of histone gene transcription during the cell cycle.</text>
</comment>
<evidence type="ECO:0000256" key="9">
    <source>
        <dbReference type="PROSITE-ProRule" id="PRU00221"/>
    </source>
</evidence>
<evidence type="ECO:0000256" key="7">
    <source>
        <dbReference type="ARBA" id="ARBA00023163"/>
    </source>
</evidence>
<gene>
    <name evidence="13" type="ORF">SDRG_01939</name>
</gene>
<dbReference type="Gene3D" id="2.130.10.10">
    <property type="entry name" value="YVTN repeat-like/Quinoprotein amine dehydrogenase"/>
    <property type="match status" value="2"/>
</dbReference>
<dbReference type="Pfam" id="PF24105">
    <property type="entry name" value="Beta-prop_CAF1B_HIR1"/>
    <property type="match status" value="1"/>
</dbReference>
<reference evidence="13 14" key="1">
    <citation type="submission" date="2012-04" db="EMBL/GenBank/DDBJ databases">
        <title>The Genome Sequence of Saprolegnia declina VS20.</title>
        <authorList>
            <consortium name="The Broad Institute Genome Sequencing Platform"/>
            <person name="Russ C."/>
            <person name="Nusbaum C."/>
            <person name="Tyler B."/>
            <person name="van West P."/>
            <person name="Dieguez-Uribeondo J."/>
            <person name="de Bruijn I."/>
            <person name="Tripathy S."/>
            <person name="Jiang R."/>
            <person name="Young S.K."/>
            <person name="Zeng Q."/>
            <person name="Gargeya S."/>
            <person name="Fitzgerald M."/>
            <person name="Haas B."/>
            <person name="Abouelleil A."/>
            <person name="Alvarado L."/>
            <person name="Arachchi H.M."/>
            <person name="Berlin A."/>
            <person name="Chapman S.B."/>
            <person name="Goldberg J."/>
            <person name="Griggs A."/>
            <person name="Gujja S."/>
            <person name="Hansen M."/>
            <person name="Howarth C."/>
            <person name="Imamovic A."/>
            <person name="Larimer J."/>
            <person name="McCowen C."/>
            <person name="Montmayeur A."/>
            <person name="Murphy C."/>
            <person name="Neiman D."/>
            <person name="Pearson M."/>
            <person name="Priest M."/>
            <person name="Roberts A."/>
            <person name="Saif S."/>
            <person name="Shea T."/>
            <person name="Sisk P."/>
            <person name="Sykes S."/>
            <person name="Wortman J."/>
            <person name="Nusbaum C."/>
            <person name="Birren B."/>
        </authorList>
    </citation>
    <scope>NUCLEOTIDE SEQUENCE [LARGE SCALE GENOMIC DNA]</scope>
    <source>
        <strain evidence="13 14">VS20</strain>
    </source>
</reference>
<dbReference type="OrthoDB" id="1741719at2759"/>
<dbReference type="GO" id="GO:0006338">
    <property type="term" value="P:chromatin remodeling"/>
    <property type="evidence" value="ECO:0007669"/>
    <property type="project" value="InterPro"/>
</dbReference>
<feature type="repeat" description="WD" evidence="9">
    <location>
        <begin position="171"/>
        <end position="212"/>
    </location>
</feature>
<dbReference type="AlphaFoldDB" id="T0S6R7"/>
<feature type="repeat" description="WD" evidence="9">
    <location>
        <begin position="64"/>
        <end position="105"/>
    </location>
</feature>
<dbReference type="PANTHER" id="PTHR13831:SF0">
    <property type="entry name" value="PROTEIN HIRA"/>
    <property type="match status" value="1"/>
</dbReference>
<dbReference type="eggNOG" id="KOG0973">
    <property type="taxonomic scope" value="Eukaryota"/>
</dbReference>
<keyword evidence="14" id="KW-1185">Reference proteome</keyword>
<feature type="domain" description="CAF1B/HIR1 beta-propeller" evidence="12">
    <location>
        <begin position="31"/>
        <end position="355"/>
    </location>
</feature>
<keyword evidence="3 9" id="KW-0853">WD repeat</keyword>
<evidence type="ECO:0000256" key="4">
    <source>
        <dbReference type="ARBA" id="ARBA00022737"/>
    </source>
</evidence>
<dbReference type="PROSITE" id="PS50294">
    <property type="entry name" value="WD_REPEATS_REGION"/>
    <property type="match status" value="3"/>
</dbReference>
<keyword evidence="6 10" id="KW-0805">Transcription regulation</keyword>
<dbReference type="SMART" id="SM00320">
    <property type="entry name" value="WD40"/>
    <property type="match status" value="6"/>
</dbReference>
<dbReference type="GO" id="GO:0006351">
    <property type="term" value="P:DNA-templated transcription"/>
    <property type="evidence" value="ECO:0007669"/>
    <property type="project" value="InterPro"/>
</dbReference>
<dbReference type="GO" id="GO:0005634">
    <property type="term" value="C:nucleus"/>
    <property type="evidence" value="ECO:0007669"/>
    <property type="project" value="UniProtKB-SubCell"/>
</dbReference>
<evidence type="ECO:0000256" key="8">
    <source>
        <dbReference type="ARBA" id="ARBA00023242"/>
    </source>
</evidence>
<dbReference type="SUPFAM" id="SSF50978">
    <property type="entry name" value="WD40 repeat-like"/>
    <property type="match status" value="1"/>
</dbReference>
<feature type="repeat" description="WD" evidence="9">
    <location>
        <begin position="124"/>
        <end position="165"/>
    </location>
</feature>